<feature type="chain" id="PRO_5005657184" evidence="1">
    <location>
        <begin position="28"/>
        <end position="98"/>
    </location>
</feature>
<keyword evidence="2" id="KW-1185">Reference proteome</keyword>
<feature type="signal peptide" evidence="1">
    <location>
        <begin position="1"/>
        <end position="27"/>
    </location>
</feature>
<organism evidence="2 3">
    <name type="scientific">Ascaris lumbricoides</name>
    <name type="common">Giant roundworm</name>
    <dbReference type="NCBI Taxonomy" id="6252"/>
    <lineage>
        <taxon>Eukaryota</taxon>
        <taxon>Metazoa</taxon>
        <taxon>Ecdysozoa</taxon>
        <taxon>Nematoda</taxon>
        <taxon>Chromadorea</taxon>
        <taxon>Rhabditida</taxon>
        <taxon>Spirurina</taxon>
        <taxon>Ascaridomorpha</taxon>
        <taxon>Ascaridoidea</taxon>
        <taxon>Ascarididae</taxon>
        <taxon>Ascaris</taxon>
    </lineage>
</organism>
<dbReference type="WBParaSite" id="ALUE_0001629501-mRNA-1">
    <property type="protein sequence ID" value="ALUE_0001629501-mRNA-1"/>
    <property type="gene ID" value="ALUE_0001629501"/>
</dbReference>
<dbReference type="AlphaFoldDB" id="A0A0M3IE06"/>
<proteinExistence type="predicted"/>
<accession>A0A0M3IE06</accession>
<reference evidence="3" key="1">
    <citation type="submission" date="2017-02" db="UniProtKB">
        <authorList>
            <consortium name="WormBaseParasite"/>
        </authorList>
    </citation>
    <scope>IDENTIFICATION</scope>
</reference>
<evidence type="ECO:0000313" key="2">
    <source>
        <dbReference type="Proteomes" id="UP000036681"/>
    </source>
</evidence>
<evidence type="ECO:0000313" key="3">
    <source>
        <dbReference type="WBParaSite" id="ALUE_0001629501-mRNA-1"/>
    </source>
</evidence>
<protein>
    <submittedName>
        <fullName evidence="3">Secreted protein</fullName>
    </submittedName>
</protein>
<dbReference type="Proteomes" id="UP000036681">
    <property type="component" value="Unplaced"/>
</dbReference>
<name>A0A0M3IE06_ASCLU</name>
<keyword evidence="1" id="KW-0732">Signal</keyword>
<evidence type="ECO:0000256" key="1">
    <source>
        <dbReference type="SAM" id="SignalP"/>
    </source>
</evidence>
<sequence length="98" mass="11539">MLSRSLCLYVAFGVLLCTIFHQQLTEAFSLEKRTFLPYHRLNLKISPKFIDYLENALNERHKYSSLQLSKRSTTSMRDYDSLVDASRSNQFDDYSTFI</sequence>